<proteinExistence type="predicted"/>
<keyword evidence="2" id="KW-1185">Reference proteome</keyword>
<accession>A0AAE1CPB8</accession>
<sequence>MDPELFFASYFVSTLRNYQFSDMIFEAMSDAIHVLTTTNVTFQAAMCPTDGTMLAYIFNKINLNAGRIHMRAHNSRYPVTRMQVRRTETGEWEKTLHTTDAHFHYQGEPLDTTFWIRAYAYNGLNLVAKFTTSFDELPYVSGQQMPVLDNHMQFFQEPGIEEDDPYAASPGETRILLTAHRDLVRKIEPEEEGEISVNAPGFVSGPVPGNRSFPGIWSRGGDLKLLVGEDSTTESPQTVVNLTNYGLNSSLKAPVLFENNNNSAVSPREGSPVVLVATLVWLASFYTKKSTD</sequence>
<evidence type="ECO:0000313" key="1">
    <source>
        <dbReference type="EMBL" id="KAK3724682.1"/>
    </source>
</evidence>
<dbReference type="AlphaFoldDB" id="A0AAE1CPB8"/>
<name>A0AAE1CPB8_9GAST</name>
<dbReference type="InterPro" id="IPR036749">
    <property type="entry name" value="Expansin_CBD_sf"/>
</dbReference>
<evidence type="ECO:0000313" key="2">
    <source>
        <dbReference type="Proteomes" id="UP001283361"/>
    </source>
</evidence>
<organism evidence="1 2">
    <name type="scientific">Elysia crispata</name>
    <name type="common">lettuce slug</name>
    <dbReference type="NCBI Taxonomy" id="231223"/>
    <lineage>
        <taxon>Eukaryota</taxon>
        <taxon>Metazoa</taxon>
        <taxon>Spiralia</taxon>
        <taxon>Lophotrochozoa</taxon>
        <taxon>Mollusca</taxon>
        <taxon>Gastropoda</taxon>
        <taxon>Heterobranchia</taxon>
        <taxon>Euthyneura</taxon>
        <taxon>Panpulmonata</taxon>
        <taxon>Sacoglossa</taxon>
        <taxon>Placobranchoidea</taxon>
        <taxon>Plakobranchidae</taxon>
        <taxon>Elysia</taxon>
    </lineage>
</organism>
<protein>
    <submittedName>
        <fullName evidence="1">Uncharacterized protein</fullName>
    </submittedName>
</protein>
<dbReference type="EMBL" id="JAWDGP010007341">
    <property type="protein sequence ID" value="KAK3724682.1"/>
    <property type="molecule type" value="Genomic_DNA"/>
</dbReference>
<reference evidence="1" key="1">
    <citation type="journal article" date="2023" name="G3 (Bethesda)">
        <title>A reference genome for the long-term kleptoplast-retaining sea slug Elysia crispata morphotype clarki.</title>
        <authorList>
            <person name="Eastman K.E."/>
            <person name="Pendleton A.L."/>
            <person name="Shaikh M.A."/>
            <person name="Suttiyut T."/>
            <person name="Ogas R."/>
            <person name="Tomko P."/>
            <person name="Gavelis G."/>
            <person name="Widhalm J.R."/>
            <person name="Wisecaver J.H."/>
        </authorList>
    </citation>
    <scope>NUCLEOTIDE SEQUENCE</scope>
    <source>
        <strain evidence="1">ECLA1</strain>
    </source>
</reference>
<comment type="caution">
    <text evidence="1">The sequence shown here is derived from an EMBL/GenBank/DDBJ whole genome shotgun (WGS) entry which is preliminary data.</text>
</comment>
<gene>
    <name evidence="1" type="ORF">RRG08_041164</name>
</gene>
<dbReference type="Gene3D" id="2.60.40.760">
    <property type="entry name" value="Expansin, cellulose-binding-like domain"/>
    <property type="match status" value="1"/>
</dbReference>
<dbReference type="Proteomes" id="UP001283361">
    <property type="component" value="Unassembled WGS sequence"/>
</dbReference>